<feature type="compositionally biased region" description="Low complexity" evidence="7">
    <location>
        <begin position="1307"/>
        <end position="1345"/>
    </location>
</feature>
<gene>
    <name evidence="10" type="ORF">CAOG_004910</name>
</gene>
<feature type="compositionally biased region" description="Basic and acidic residues" evidence="7">
    <location>
        <begin position="380"/>
        <end position="409"/>
    </location>
</feature>
<dbReference type="STRING" id="595528.A0A0D2VSU7"/>
<dbReference type="InterPro" id="IPR029016">
    <property type="entry name" value="GAF-like_dom_sf"/>
</dbReference>
<feature type="compositionally biased region" description="Polar residues" evidence="7">
    <location>
        <begin position="1702"/>
        <end position="1711"/>
    </location>
</feature>
<dbReference type="PROSITE" id="PS50110">
    <property type="entry name" value="RESPONSE_REGULATORY"/>
    <property type="match status" value="2"/>
</dbReference>
<feature type="modified residue" description="4-aspartylphosphate" evidence="6">
    <location>
        <position position="1799"/>
    </location>
</feature>
<dbReference type="Pfam" id="PF00512">
    <property type="entry name" value="HisKA"/>
    <property type="match status" value="2"/>
</dbReference>
<dbReference type="Gene3D" id="3.30.450.40">
    <property type="match status" value="1"/>
</dbReference>
<accession>A0A0D2VSU7</accession>
<dbReference type="CDD" id="cd16922">
    <property type="entry name" value="HATPase_EvgS-ArcB-TorS-like"/>
    <property type="match status" value="1"/>
</dbReference>
<feature type="region of interest" description="Disordered" evidence="7">
    <location>
        <begin position="1156"/>
        <end position="1183"/>
    </location>
</feature>
<evidence type="ECO:0000313" key="11">
    <source>
        <dbReference type="Proteomes" id="UP000008743"/>
    </source>
</evidence>
<dbReference type="PhylomeDB" id="A0A0D2VSU7"/>
<feature type="domain" description="Response regulatory" evidence="9">
    <location>
        <begin position="1727"/>
        <end position="1868"/>
    </location>
</feature>
<dbReference type="InterPro" id="IPR001789">
    <property type="entry name" value="Sig_transdc_resp-reg_receiver"/>
</dbReference>
<evidence type="ECO:0000256" key="7">
    <source>
        <dbReference type="SAM" id="MobiDB-lite"/>
    </source>
</evidence>
<dbReference type="eggNOG" id="KOG0519">
    <property type="taxonomic scope" value="Eukaryota"/>
</dbReference>
<keyword evidence="4" id="KW-0808">Transferase</keyword>
<evidence type="ECO:0000256" key="4">
    <source>
        <dbReference type="ARBA" id="ARBA00022679"/>
    </source>
</evidence>
<feature type="domain" description="Histidine kinase" evidence="8">
    <location>
        <begin position="1011"/>
        <end position="1279"/>
    </location>
</feature>
<feature type="region of interest" description="Disordered" evidence="7">
    <location>
        <begin position="1868"/>
        <end position="1898"/>
    </location>
</feature>
<dbReference type="SUPFAM" id="SSF55781">
    <property type="entry name" value="GAF domain-like"/>
    <property type="match status" value="1"/>
</dbReference>
<dbReference type="SUPFAM" id="SSF52172">
    <property type="entry name" value="CheY-like"/>
    <property type="match status" value="2"/>
</dbReference>
<dbReference type="InterPro" id="IPR003661">
    <property type="entry name" value="HisK_dim/P_dom"/>
</dbReference>
<feature type="region of interest" description="Disordered" evidence="7">
    <location>
        <begin position="287"/>
        <end position="323"/>
    </location>
</feature>
<protein>
    <recommendedName>
        <fullName evidence="2">histidine kinase</fullName>
        <ecNumber evidence="2">2.7.13.3</ecNumber>
    </recommendedName>
</protein>
<keyword evidence="5" id="KW-0418">Kinase</keyword>
<dbReference type="Gene3D" id="1.10.287.130">
    <property type="match status" value="2"/>
</dbReference>
<dbReference type="PROSITE" id="PS50109">
    <property type="entry name" value="HIS_KIN"/>
    <property type="match status" value="2"/>
</dbReference>
<evidence type="ECO:0000259" key="9">
    <source>
        <dbReference type="PROSITE" id="PS50110"/>
    </source>
</evidence>
<dbReference type="InterPro" id="IPR003018">
    <property type="entry name" value="GAF"/>
</dbReference>
<dbReference type="SMART" id="SM00387">
    <property type="entry name" value="HATPase_c"/>
    <property type="match status" value="2"/>
</dbReference>
<dbReference type="FunFam" id="3.30.565.10:FF:000006">
    <property type="entry name" value="Sensor histidine kinase WalK"/>
    <property type="match status" value="1"/>
</dbReference>
<feature type="compositionally biased region" description="Polar residues" evidence="7">
    <location>
        <begin position="1681"/>
        <end position="1694"/>
    </location>
</feature>
<keyword evidence="3 6" id="KW-0597">Phosphoprotein</keyword>
<evidence type="ECO:0000313" key="10">
    <source>
        <dbReference type="EMBL" id="KJE94237.1"/>
    </source>
</evidence>
<evidence type="ECO:0000256" key="5">
    <source>
        <dbReference type="ARBA" id="ARBA00022777"/>
    </source>
</evidence>
<evidence type="ECO:0000256" key="2">
    <source>
        <dbReference type="ARBA" id="ARBA00012438"/>
    </source>
</evidence>
<name>A0A0D2VSU7_CAPO3</name>
<evidence type="ECO:0000256" key="3">
    <source>
        <dbReference type="ARBA" id="ARBA00022553"/>
    </source>
</evidence>
<dbReference type="InterPro" id="IPR005467">
    <property type="entry name" value="His_kinase_dom"/>
</dbReference>
<feature type="domain" description="Histidine kinase" evidence="8">
    <location>
        <begin position="49"/>
        <end position="288"/>
    </location>
</feature>
<dbReference type="CDD" id="cd17546">
    <property type="entry name" value="REC_hyHK_CKI1_RcsC-like"/>
    <property type="match status" value="1"/>
</dbReference>
<dbReference type="InterPro" id="IPR004358">
    <property type="entry name" value="Sig_transdc_His_kin-like_C"/>
</dbReference>
<feature type="modified residue" description="4-aspartylphosphate" evidence="6">
    <location>
        <position position="500"/>
    </location>
</feature>
<dbReference type="SUPFAM" id="SSF55874">
    <property type="entry name" value="ATPase domain of HSP90 chaperone/DNA topoisomerase II/histidine kinase"/>
    <property type="match status" value="2"/>
</dbReference>
<dbReference type="InterPro" id="IPR036890">
    <property type="entry name" value="HATPase_C_sf"/>
</dbReference>
<feature type="region of interest" description="Disordered" evidence="7">
    <location>
        <begin position="681"/>
        <end position="713"/>
    </location>
</feature>
<feature type="compositionally biased region" description="Basic and acidic residues" evidence="7">
    <location>
        <begin position="1347"/>
        <end position="1357"/>
    </location>
</feature>
<dbReference type="Pfam" id="PF02518">
    <property type="entry name" value="HATPase_c"/>
    <property type="match status" value="2"/>
</dbReference>
<organism evidence="10 11">
    <name type="scientific">Capsaspora owczarzaki (strain ATCC 30864)</name>
    <dbReference type="NCBI Taxonomy" id="595528"/>
    <lineage>
        <taxon>Eukaryota</taxon>
        <taxon>Filasterea</taxon>
        <taxon>Capsaspora</taxon>
    </lineage>
</organism>
<reference evidence="11" key="1">
    <citation type="submission" date="2011-02" db="EMBL/GenBank/DDBJ databases">
        <title>The Genome Sequence of Capsaspora owczarzaki ATCC 30864.</title>
        <authorList>
            <person name="Russ C."/>
            <person name="Cuomo C."/>
            <person name="Burger G."/>
            <person name="Gray M.W."/>
            <person name="Holland P.W.H."/>
            <person name="King N."/>
            <person name="Lang F.B.F."/>
            <person name="Roger A.J."/>
            <person name="Ruiz-Trillo I."/>
            <person name="Young S.K."/>
            <person name="Zeng Q."/>
            <person name="Gargeya S."/>
            <person name="Alvarado L."/>
            <person name="Berlin A."/>
            <person name="Chapman S.B."/>
            <person name="Chen Z."/>
            <person name="Freedman E."/>
            <person name="Gellesch M."/>
            <person name="Goldberg J."/>
            <person name="Griggs A."/>
            <person name="Gujja S."/>
            <person name="Heilman E."/>
            <person name="Heiman D."/>
            <person name="Howarth C."/>
            <person name="Mehta T."/>
            <person name="Neiman D."/>
            <person name="Pearson M."/>
            <person name="Roberts A."/>
            <person name="Saif S."/>
            <person name="Shea T."/>
            <person name="Shenoy N."/>
            <person name="Sisk P."/>
            <person name="Stolte C."/>
            <person name="Sykes S."/>
            <person name="White J."/>
            <person name="Yandava C."/>
            <person name="Haas B."/>
            <person name="Nusbaum C."/>
            <person name="Birren B."/>
        </authorList>
    </citation>
    <scope>NUCLEOTIDE SEQUENCE</scope>
    <source>
        <strain evidence="11">ATCC 30864</strain>
    </source>
</reference>
<feature type="region of interest" description="Disordered" evidence="7">
    <location>
        <begin position="868"/>
        <end position="888"/>
    </location>
</feature>
<evidence type="ECO:0000256" key="6">
    <source>
        <dbReference type="PROSITE-ProRule" id="PRU00169"/>
    </source>
</evidence>
<feature type="region of interest" description="Disordered" evidence="7">
    <location>
        <begin position="375"/>
        <end position="449"/>
    </location>
</feature>
<dbReference type="PANTHER" id="PTHR43047">
    <property type="entry name" value="TWO-COMPONENT HISTIDINE PROTEIN KINASE"/>
    <property type="match status" value="1"/>
</dbReference>
<feature type="region of interest" description="Disordered" evidence="7">
    <location>
        <begin position="1286"/>
        <end position="1370"/>
    </location>
</feature>
<feature type="compositionally biased region" description="Polar residues" evidence="7">
    <location>
        <begin position="1887"/>
        <end position="1898"/>
    </location>
</feature>
<dbReference type="Pfam" id="PF00072">
    <property type="entry name" value="Response_reg"/>
    <property type="match status" value="2"/>
</dbReference>
<dbReference type="GO" id="GO:0000155">
    <property type="term" value="F:phosphorelay sensor kinase activity"/>
    <property type="evidence" value="ECO:0007669"/>
    <property type="project" value="InterPro"/>
</dbReference>
<dbReference type="SMART" id="SM00388">
    <property type="entry name" value="HisKA"/>
    <property type="match status" value="2"/>
</dbReference>
<dbReference type="Gene3D" id="3.40.50.2300">
    <property type="match status" value="2"/>
</dbReference>
<feature type="compositionally biased region" description="Polar residues" evidence="7">
    <location>
        <begin position="410"/>
        <end position="424"/>
    </location>
</feature>
<sequence length="1898" mass="202850">MCALTEYRYFVSVACAEHALCVAASVSEDKERLEKLVAVNQLKADFLCNVSHELQTPLQLILGPLTDVLAEDDAAVAAPPSVAASSSSVAATGPVLTPKVRGVLDSVHRNAKRLHRLVATLLDFSRMKLGHQSKPLELDIAALTQSLASRFESTAQKLSVGLAVDTPPTPLMVTIDASYWEKVLLNLLSNAFKFTSTGKVTIGVRPNKANDGVVATVRDTGIGIPSEYLPQIFERFFSFRDARARSTEGSGIGLALVKELLFAMGGTISVESAVGFGTCFTVELPQHPPTAPSVSRPAEAPNTQSDSEQDGLQQMSSSTDSLLLFPPDLDSSFDAAAATDARADKQRENPTTTSSATEMPKSLFSAAVVADTKLHAPKHQRADHSLSSKFDERKASSKFLSDHSPHDEPFQQSESPASTSSQLVADSDSGGTGIAPSESTSSTGSISSGRPRVLVVDENADMRLYLQRLLEPAFEVKLESTHDGALNCSSMCAPDLIIADAKLMSPGGRSIIRELRSKRTHHIPILLLSPLVNEDAATATLEAGADDFLSKPFSSRELLARVAIHARLSRLRQVTAQLTKRRARRDRALLDISRTVSAAFQNHHEALSFAARKIREIVGCDRVLLGSFTENLNQRRTGSRGLASLEPSSTYVDSDGSSVSTIGSSFSSSIAVAPIESGSGSDFHLRRHRSVEPSREGLVGHASAPATIPVAPDDSLTIPERNLKRHSSPSLPRIFLQPNKTKRLGHLTHPTIQHLQQETARLTSDPGLLTSSSSSATTATVTPFHTAETRTMKIVAECMAEGPVRLSAVPLLDRSININHLRLHDEFLHTVSVNCEEDEAIARFADTFGLGSSTLSRDARFILCDESPSSAGAENTREESDRSSSSTPSLNAALAELGAASTDSVNEQGSSSSFSSFSPELQSGCSMTFPIVVRGQPWGLLACLCFHPRSGVTCPGGCGWALDDVDFARQVATQVGIAIAKAQDEEERISRAEAVRTAEASSRAKSVFLASVSHEIRTPATSIVGLAELLLLSELNSEQREILSTLHRASEVLSVIIEDILDISRIEAGKLTLSNSWTNAYDLVDNVLKFFSEKAQSKNITLIADSSPYLPPAVMCDPDRLRQVLLNIVGNAIKFTETGEVVVKVWLVADKQAVERDDESSNAGPPPGPTSDGTSPRAPRKSSFRLLGHNDSEISRSQAQQHKLFFKVADTGIGMEKSAIQRIFDAFSQLDTSVSRRHDGLGLGLAISKQLVELAGGALSVSSQLGIGSTFTFTWPVQQIDYNPAPISPDKAKPRQGSLITVSSNSLTHPGEFTTLTTPTAEDLTTTELPSTLPSASSSSASLPPVDDSRLAPRDSESGVQSGSSSDDDTLKRLHLVSDADMLAPDPISVRIVLLHPHAKARRALARNLGMLRGVNVVSCSTIAEAVLALDQASCLDDAAIVAILHSELMTPTSTAGRVLSAAASILAPAIDGQVPALPPASPSQDQIRLQEAVSDPNLVQAVLVLTVFGNSQMLGRASALRRDAQVVLEPVHWPTLRQHISKAFERRENRTSPSPAASVNTSTMSLTAVRSTNSPAPDVPMQFLPLRLRQDLLSSSSSPTVSTTALKKVEADLDAVAPLPTRIVGPVSPLHLDNSARTSASANHDLSATTRMLQRRTSSEHHLGDVGELEVELTPPHGGSSRTSLPSVVTTPLPSHFEHSPLQTKSSPADGTSAPAEEDGVGFRPYVLLVEDNVTNQRVFQKQLEKLGCSVVIASNGLQALIVLKQGPVVPGTSATDTVVTADQTGAARRPFDMIFMDCNMPVLDGFSATKIIREVFNPPTSEIPIIALTANAMLTDRAECLAAGMTDFLAKPTRLSDFKHTIERHCPLPPSASGLDKSSIRLPTPGTQTEPQRARN</sequence>
<dbReference type="InterPro" id="IPR011006">
    <property type="entry name" value="CheY-like_superfamily"/>
</dbReference>
<dbReference type="SMART" id="SM00448">
    <property type="entry name" value="REC"/>
    <property type="match status" value="2"/>
</dbReference>
<dbReference type="EMBL" id="KE346366">
    <property type="protein sequence ID" value="KJE94237.1"/>
    <property type="molecule type" value="Genomic_DNA"/>
</dbReference>
<feature type="domain" description="Response regulatory" evidence="9">
    <location>
        <begin position="452"/>
        <end position="566"/>
    </location>
</feature>
<evidence type="ECO:0000256" key="1">
    <source>
        <dbReference type="ARBA" id="ARBA00000085"/>
    </source>
</evidence>
<dbReference type="Proteomes" id="UP000008743">
    <property type="component" value="Unassembled WGS sequence"/>
</dbReference>
<dbReference type="EC" id="2.7.13.3" evidence="2"/>
<dbReference type="PRINTS" id="PR00344">
    <property type="entry name" value="BCTRLSENSOR"/>
</dbReference>
<feature type="region of interest" description="Disordered" evidence="7">
    <location>
        <begin position="338"/>
        <end position="360"/>
    </location>
</feature>
<evidence type="ECO:0000259" key="8">
    <source>
        <dbReference type="PROSITE" id="PS50109"/>
    </source>
</evidence>
<dbReference type="InterPro" id="IPR003594">
    <property type="entry name" value="HATPase_dom"/>
</dbReference>
<dbReference type="CDD" id="cd00082">
    <property type="entry name" value="HisKA"/>
    <property type="match status" value="2"/>
</dbReference>
<dbReference type="OrthoDB" id="5378913at2759"/>
<keyword evidence="11" id="KW-1185">Reference proteome</keyword>
<feature type="region of interest" description="Disordered" evidence="7">
    <location>
        <begin position="1653"/>
        <end position="1718"/>
    </location>
</feature>
<dbReference type="SUPFAM" id="SSF47384">
    <property type="entry name" value="Homodimeric domain of signal transducing histidine kinase"/>
    <property type="match status" value="2"/>
</dbReference>
<feature type="compositionally biased region" description="Polar residues" evidence="7">
    <location>
        <begin position="301"/>
        <end position="315"/>
    </location>
</feature>
<dbReference type="Gene3D" id="3.30.565.10">
    <property type="entry name" value="Histidine kinase-like ATPase, C-terminal domain"/>
    <property type="match status" value="2"/>
</dbReference>
<feature type="compositionally biased region" description="Low complexity" evidence="7">
    <location>
        <begin position="437"/>
        <end position="449"/>
    </location>
</feature>
<dbReference type="Pfam" id="PF01590">
    <property type="entry name" value="GAF"/>
    <property type="match status" value="1"/>
</dbReference>
<proteinExistence type="predicted"/>
<comment type="catalytic activity">
    <reaction evidence="1">
        <text>ATP + protein L-histidine = ADP + protein N-phospho-L-histidine.</text>
        <dbReference type="EC" id="2.7.13.3"/>
    </reaction>
</comment>
<dbReference type="InterPro" id="IPR036097">
    <property type="entry name" value="HisK_dim/P_sf"/>
</dbReference>
<dbReference type="InParanoid" id="A0A0D2VSU7"/>